<dbReference type="Proteomes" id="UP001056120">
    <property type="component" value="Linkage Group LG01"/>
</dbReference>
<reference evidence="2" key="1">
    <citation type="journal article" date="2022" name="Mol. Ecol. Resour.">
        <title>The genomes of chicory, endive, great burdock and yacon provide insights into Asteraceae palaeo-polyploidization history and plant inulin production.</title>
        <authorList>
            <person name="Fan W."/>
            <person name="Wang S."/>
            <person name="Wang H."/>
            <person name="Wang A."/>
            <person name="Jiang F."/>
            <person name="Liu H."/>
            <person name="Zhao H."/>
            <person name="Xu D."/>
            <person name="Zhang Y."/>
        </authorList>
    </citation>
    <scope>NUCLEOTIDE SEQUENCE [LARGE SCALE GENOMIC DNA]</scope>
    <source>
        <strain evidence="2">cv. Yunnan</strain>
    </source>
</reference>
<gene>
    <name evidence="1" type="ORF">L1987_00848</name>
</gene>
<evidence type="ECO:0000313" key="1">
    <source>
        <dbReference type="EMBL" id="KAI3826792.1"/>
    </source>
</evidence>
<reference evidence="1 2" key="2">
    <citation type="journal article" date="2022" name="Mol. Ecol. Resour.">
        <title>The genomes of chicory, endive, great burdock and yacon provide insights into Asteraceae paleo-polyploidization history and plant inulin production.</title>
        <authorList>
            <person name="Fan W."/>
            <person name="Wang S."/>
            <person name="Wang H."/>
            <person name="Wang A."/>
            <person name="Jiang F."/>
            <person name="Liu H."/>
            <person name="Zhao H."/>
            <person name="Xu D."/>
            <person name="Zhang Y."/>
        </authorList>
    </citation>
    <scope>NUCLEOTIDE SEQUENCE [LARGE SCALE GENOMIC DNA]</scope>
    <source>
        <strain evidence="2">cv. Yunnan</strain>
        <tissue evidence="1">Leaves</tissue>
    </source>
</reference>
<comment type="caution">
    <text evidence="1">The sequence shown here is derived from an EMBL/GenBank/DDBJ whole genome shotgun (WGS) entry which is preliminary data.</text>
</comment>
<organism evidence="1 2">
    <name type="scientific">Smallanthus sonchifolius</name>
    <dbReference type="NCBI Taxonomy" id="185202"/>
    <lineage>
        <taxon>Eukaryota</taxon>
        <taxon>Viridiplantae</taxon>
        <taxon>Streptophyta</taxon>
        <taxon>Embryophyta</taxon>
        <taxon>Tracheophyta</taxon>
        <taxon>Spermatophyta</taxon>
        <taxon>Magnoliopsida</taxon>
        <taxon>eudicotyledons</taxon>
        <taxon>Gunneridae</taxon>
        <taxon>Pentapetalae</taxon>
        <taxon>asterids</taxon>
        <taxon>campanulids</taxon>
        <taxon>Asterales</taxon>
        <taxon>Asteraceae</taxon>
        <taxon>Asteroideae</taxon>
        <taxon>Heliantheae alliance</taxon>
        <taxon>Millerieae</taxon>
        <taxon>Smallanthus</taxon>
    </lineage>
</organism>
<sequence length="98" mass="11519">MFALGPVRRKKQVSESEIFIMRTNEYKELGKKQQPRLTTLQVKALLEFKEKSTTRMKKVKATVKQYERKDCIKHGLERTQLLCKAVTYATMPYAFPFS</sequence>
<name>A0ACB9K3G3_9ASTR</name>
<evidence type="ECO:0000313" key="2">
    <source>
        <dbReference type="Proteomes" id="UP001056120"/>
    </source>
</evidence>
<accession>A0ACB9K3G3</accession>
<proteinExistence type="predicted"/>
<protein>
    <submittedName>
        <fullName evidence="1">Uncharacterized protein</fullName>
    </submittedName>
</protein>
<keyword evidence="2" id="KW-1185">Reference proteome</keyword>
<dbReference type="EMBL" id="CM042018">
    <property type="protein sequence ID" value="KAI3826792.1"/>
    <property type="molecule type" value="Genomic_DNA"/>
</dbReference>